<dbReference type="PRINTS" id="PR00813">
    <property type="entry name" value="BCTERIALGSPG"/>
</dbReference>
<sequence>MSKNQKPSRRIRAARGFSLIELTLVIVILGVLMSVVAVNVLGQGEKAKVRASETSMDLIRTQLDSYHLDHSAYPPTLATLQQLKYLSDTKALKDGWKREFGYRVTPDSAHPYMLISSGSDVNDPSDDIDVWTMNQ</sequence>
<dbReference type="EMBL" id="UOGK01000425">
    <property type="protein sequence ID" value="VAX40655.1"/>
    <property type="molecule type" value="Genomic_DNA"/>
</dbReference>
<dbReference type="GO" id="GO:0016020">
    <property type="term" value="C:membrane"/>
    <property type="evidence" value="ECO:0007669"/>
    <property type="project" value="UniProtKB-SubCell"/>
</dbReference>
<dbReference type="Pfam" id="PF07963">
    <property type="entry name" value="N_methyl"/>
    <property type="match status" value="1"/>
</dbReference>
<keyword evidence="4 6" id="KW-1133">Transmembrane helix</keyword>
<dbReference type="InterPro" id="IPR000983">
    <property type="entry name" value="Bac_GSPG_pilin"/>
</dbReference>
<evidence type="ECO:0000313" key="8">
    <source>
        <dbReference type="EMBL" id="VAX40655.1"/>
    </source>
</evidence>
<evidence type="ECO:0000256" key="5">
    <source>
        <dbReference type="ARBA" id="ARBA00023136"/>
    </source>
</evidence>
<keyword evidence="3 6" id="KW-0812">Transmembrane</keyword>
<reference evidence="8" key="1">
    <citation type="submission" date="2018-06" db="EMBL/GenBank/DDBJ databases">
        <authorList>
            <person name="Zhirakovskaya E."/>
        </authorList>
    </citation>
    <scope>NUCLEOTIDE SEQUENCE</scope>
</reference>
<name>A0A3B1E469_9ZZZZ</name>
<keyword evidence="2" id="KW-0488">Methylation</keyword>
<dbReference type="NCBIfam" id="TIGR02532">
    <property type="entry name" value="IV_pilin_GFxxxE"/>
    <property type="match status" value="1"/>
</dbReference>
<dbReference type="InterPro" id="IPR013545">
    <property type="entry name" value="T2SS_protein-GspG_C"/>
</dbReference>
<accession>A0A3B1E469</accession>
<dbReference type="AlphaFoldDB" id="A0A3B1E469"/>
<evidence type="ECO:0000259" key="7">
    <source>
        <dbReference type="Pfam" id="PF08334"/>
    </source>
</evidence>
<feature type="domain" description="Type II secretion system protein GspG C-terminal" evidence="7">
    <location>
        <begin position="39"/>
        <end position="126"/>
    </location>
</feature>
<evidence type="ECO:0000256" key="6">
    <source>
        <dbReference type="SAM" id="Phobius"/>
    </source>
</evidence>
<keyword evidence="5 6" id="KW-0472">Membrane</keyword>
<evidence type="ECO:0000256" key="3">
    <source>
        <dbReference type="ARBA" id="ARBA00022692"/>
    </source>
</evidence>
<dbReference type="PROSITE" id="PS00409">
    <property type="entry name" value="PROKAR_NTER_METHYL"/>
    <property type="match status" value="1"/>
</dbReference>
<dbReference type="InterPro" id="IPR045584">
    <property type="entry name" value="Pilin-like"/>
</dbReference>
<feature type="transmembrane region" description="Helical" evidence="6">
    <location>
        <begin position="20"/>
        <end position="42"/>
    </location>
</feature>
<evidence type="ECO:0000256" key="1">
    <source>
        <dbReference type="ARBA" id="ARBA00004167"/>
    </source>
</evidence>
<evidence type="ECO:0000256" key="2">
    <source>
        <dbReference type="ARBA" id="ARBA00022481"/>
    </source>
</evidence>
<proteinExistence type="predicted"/>
<protein>
    <recommendedName>
        <fullName evidence="7">Type II secretion system protein GspG C-terminal domain-containing protein</fullName>
    </recommendedName>
</protein>
<dbReference type="GO" id="GO:0015627">
    <property type="term" value="C:type II protein secretion system complex"/>
    <property type="evidence" value="ECO:0007669"/>
    <property type="project" value="InterPro"/>
</dbReference>
<dbReference type="Gene3D" id="3.30.700.10">
    <property type="entry name" value="Glycoprotein, Type 4 Pilin"/>
    <property type="match status" value="1"/>
</dbReference>
<dbReference type="GO" id="GO:0015628">
    <property type="term" value="P:protein secretion by the type II secretion system"/>
    <property type="evidence" value="ECO:0007669"/>
    <property type="project" value="InterPro"/>
</dbReference>
<dbReference type="InterPro" id="IPR012902">
    <property type="entry name" value="N_methyl_site"/>
</dbReference>
<dbReference type="SUPFAM" id="SSF54523">
    <property type="entry name" value="Pili subunits"/>
    <property type="match status" value="1"/>
</dbReference>
<dbReference type="PANTHER" id="PTHR30093">
    <property type="entry name" value="GENERAL SECRETION PATHWAY PROTEIN G"/>
    <property type="match status" value="1"/>
</dbReference>
<dbReference type="Pfam" id="PF08334">
    <property type="entry name" value="T2SSG"/>
    <property type="match status" value="1"/>
</dbReference>
<comment type="subcellular location">
    <subcellularLocation>
        <location evidence="1">Membrane</location>
        <topology evidence="1">Single-pass membrane protein</topology>
    </subcellularLocation>
</comment>
<evidence type="ECO:0000256" key="4">
    <source>
        <dbReference type="ARBA" id="ARBA00022989"/>
    </source>
</evidence>
<dbReference type="PANTHER" id="PTHR30093:SF44">
    <property type="entry name" value="TYPE II SECRETION SYSTEM CORE PROTEIN G"/>
    <property type="match status" value="1"/>
</dbReference>
<organism evidence="8">
    <name type="scientific">hydrothermal vent metagenome</name>
    <dbReference type="NCBI Taxonomy" id="652676"/>
    <lineage>
        <taxon>unclassified sequences</taxon>
        <taxon>metagenomes</taxon>
        <taxon>ecological metagenomes</taxon>
    </lineage>
</organism>
<gene>
    <name evidence="8" type="ORF">MNBD_PLANCTO03-2051</name>
</gene>